<name>A0A9P6JD24_MORAP</name>
<comment type="caution">
    <text evidence="5">The sequence shown here is derived from an EMBL/GenBank/DDBJ whole genome shotgun (WGS) entry which is preliminary data.</text>
</comment>
<protein>
    <submittedName>
        <fullName evidence="5">Chitin deacetylase</fullName>
    </submittedName>
</protein>
<dbReference type="SUPFAM" id="SSF88713">
    <property type="entry name" value="Glycoside hydrolase/deacetylase"/>
    <property type="match status" value="1"/>
</dbReference>
<dbReference type="EMBL" id="JAAAHY010000082">
    <property type="protein sequence ID" value="KAF9967380.1"/>
    <property type="molecule type" value="Genomic_DNA"/>
</dbReference>
<dbReference type="PANTHER" id="PTHR10587">
    <property type="entry name" value="GLYCOSYL TRANSFERASE-RELATED"/>
    <property type="match status" value="1"/>
</dbReference>
<feature type="domain" description="NodB homology" evidence="4">
    <location>
        <begin position="119"/>
        <end position="313"/>
    </location>
</feature>
<proteinExistence type="predicted"/>
<dbReference type="InterPro" id="IPR002509">
    <property type="entry name" value="NODB_dom"/>
</dbReference>
<sequence length="356" mass="38729">MLHRRSNAGKSLTALVFLGAITPSLSLISSGIDAAAATAPPAGHSQWPAYGKVPPTTSPEVQAWLKLVDWTKVPKIGVRHTKDPGPPACPPIAAPASDCWWTCSGCADPDDVVDCPGKKVWGLTFDDGPEPGTTEKLLELMHEKNVTATFFVTGMKSTKAPALLKQTIDRGHHLASHTWSHQGLTTLTNEQIVAELMWTEKFVFDHTGYKLKYFRPPYGDIDNRVRAIARQLGFKTVIWSNEWDTQDWQLPYKTITPSQIVNIFKKGISSIPARNKGVITLEHDGAPQMVAMARTLLDLGMKSGLKPMDIASCLSDKVGYNAVPAKPATNDSGEHSADGAAADKGVFQCSEYIRND</sequence>
<dbReference type="PANTHER" id="PTHR10587:SF133">
    <property type="entry name" value="CHITIN DEACETYLASE 1-RELATED"/>
    <property type="match status" value="1"/>
</dbReference>
<evidence type="ECO:0000313" key="5">
    <source>
        <dbReference type="EMBL" id="KAF9967380.1"/>
    </source>
</evidence>
<dbReference type="Proteomes" id="UP000738359">
    <property type="component" value="Unassembled WGS sequence"/>
</dbReference>
<organism evidence="5 6">
    <name type="scientific">Mortierella alpina</name>
    <name type="common">Oleaginous fungus</name>
    <name type="synonym">Mortierella renispora</name>
    <dbReference type="NCBI Taxonomy" id="64518"/>
    <lineage>
        <taxon>Eukaryota</taxon>
        <taxon>Fungi</taxon>
        <taxon>Fungi incertae sedis</taxon>
        <taxon>Mucoromycota</taxon>
        <taxon>Mortierellomycotina</taxon>
        <taxon>Mortierellomycetes</taxon>
        <taxon>Mortierellales</taxon>
        <taxon>Mortierellaceae</taxon>
        <taxon>Mortierella</taxon>
    </lineage>
</organism>
<dbReference type="PROSITE" id="PS51677">
    <property type="entry name" value="NODB"/>
    <property type="match status" value="1"/>
</dbReference>
<evidence type="ECO:0000256" key="2">
    <source>
        <dbReference type="ARBA" id="ARBA00022801"/>
    </source>
</evidence>
<reference evidence="5" key="1">
    <citation type="journal article" date="2020" name="Fungal Divers.">
        <title>Resolving the Mortierellaceae phylogeny through synthesis of multi-gene phylogenetics and phylogenomics.</title>
        <authorList>
            <person name="Vandepol N."/>
            <person name="Liber J."/>
            <person name="Desiro A."/>
            <person name="Na H."/>
            <person name="Kennedy M."/>
            <person name="Barry K."/>
            <person name="Grigoriev I.V."/>
            <person name="Miller A.N."/>
            <person name="O'Donnell K."/>
            <person name="Stajich J.E."/>
            <person name="Bonito G."/>
        </authorList>
    </citation>
    <scope>NUCLEOTIDE SEQUENCE</scope>
    <source>
        <strain evidence="5">CK1249</strain>
    </source>
</reference>
<dbReference type="AlphaFoldDB" id="A0A9P6JD24"/>
<keyword evidence="1" id="KW-0479">Metal-binding</keyword>
<gene>
    <name evidence="5" type="primary">CDA2_16</name>
    <name evidence="5" type="ORF">BGZ70_009778</name>
</gene>
<dbReference type="Gene3D" id="3.20.20.370">
    <property type="entry name" value="Glycoside hydrolase/deacetylase"/>
    <property type="match status" value="1"/>
</dbReference>
<keyword evidence="3" id="KW-0732">Signal</keyword>
<keyword evidence="2" id="KW-0378">Hydrolase</keyword>
<evidence type="ECO:0000256" key="3">
    <source>
        <dbReference type="SAM" id="SignalP"/>
    </source>
</evidence>
<dbReference type="GO" id="GO:0005975">
    <property type="term" value="P:carbohydrate metabolic process"/>
    <property type="evidence" value="ECO:0007669"/>
    <property type="project" value="InterPro"/>
</dbReference>
<evidence type="ECO:0000259" key="4">
    <source>
        <dbReference type="PROSITE" id="PS51677"/>
    </source>
</evidence>
<dbReference type="Pfam" id="PF01522">
    <property type="entry name" value="Polysacc_deac_1"/>
    <property type="match status" value="1"/>
</dbReference>
<dbReference type="GO" id="GO:0016020">
    <property type="term" value="C:membrane"/>
    <property type="evidence" value="ECO:0007669"/>
    <property type="project" value="TreeGrafter"/>
</dbReference>
<evidence type="ECO:0000313" key="6">
    <source>
        <dbReference type="Proteomes" id="UP000738359"/>
    </source>
</evidence>
<dbReference type="GO" id="GO:0009272">
    <property type="term" value="P:fungal-type cell wall biogenesis"/>
    <property type="evidence" value="ECO:0007669"/>
    <property type="project" value="UniProtKB-ARBA"/>
</dbReference>
<keyword evidence="6" id="KW-1185">Reference proteome</keyword>
<dbReference type="OrthoDB" id="407355at2759"/>
<dbReference type="InterPro" id="IPR011330">
    <property type="entry name" value="Glyco_hydro/deAcase_b/a-brl"/>
</dbReference>
<evidence type="ECO:0000256" key="1">
    <source>
        <dbReference type="ARBA" id="ARBA00022723"/>
    </source>
</evidence>
<accession>A0A9P6JD24</accession>
<dbReference type="InterPro" id="IPR050248">
    <property type="entry name" value="Polysacc_deacetylase_ArnD"/>
</dbReference>
<dbReference type="GO" id="GO:0004099">
    <property type="term" value="F:chitin deacetylase activity"/>
    <property type="evidence" value="ECO:0007669"/>
    <property type="project" value="TreeGrafter"/>
</dbReference>
<dbReference type="GO" id="GO:0046872">
    <property type="term" value="F:metal ion binding"/>
    <property type="evidence" value="ECO:0007669"/>
    <property type="project" value="UniProtKB-KW"/>
</dbReference>
<feature type="chain" id="PRO_5040434747" evidence="3">
    <location>
        <begin position="27"/>
        <end position="356"/>
    </location>
</feature>
<feature type="signal peptide" evidence="3">
    <location>
        <begin position="1"/>
        <end position="26"/>
    </location>
</feature>